<accession>A0A6J4RCF6</accession>
<dbReference type="GO" id="GO:0016740">
    <property type="term" value="F:transferase activity"/>
    <property type="evidence" value="ECO:0007669"/>
    <property type="project" value="UniProtKB-KW"/>
</dbReference>
<name>A0A6J4RCF6_9ACTN</name>
<reference evidence="3" key="1">
    <citation type="submission" date="2020-02" db="EMBL/GenBank/DDBJ databases">
        <authorList>
            <person name="Meier V. D."/>
        </authorList>
    </citation>
    <scope>NUCLEOTIDE SEQUENCE</scope>
    <source>
        <strain evidence="3">AVDCRST_MAG67</strain>
    </source>
</reference>
<evidence type="ECO:0000313" key="3">
    <source>
        <dbReference type="EMBL" id="CAA9470142.1"/>
    </source>
</evidence>
<dbReference type="SUPFAM" id="SSF52096">
    <property type="entry name" value="ClpP/crotonase"/>
    <property type="match status" value="2"/>
</dbReference>
<dbReference type="InterPro" id="IPR051047">
    <property type="entry name" value="AccD/PCCB"/>
</dbReference>
<feature type="domain" description="CoA carboxyltransferase N-terminal" evidence="1">
    <location>
        <begin position="1"/>
        <end position="232"/>
    </location>
</feature>
<dbReference type="InterPro" id="IPR029045">
    <property type="entry name" value="ClpP/crotonase-like_dom_sf"/>
</dbReference>
<protein>
    <submittedName>
        <fullName evidence="3">Acetyl-coenzyme A carboxyl transferase alpha chain / Acetyl-coenzyme A carboxyl transferase beta chain Propionyl-CoA carboxylase beta chain</fullName>
        <ecNumber evidence="3">6.4.1.2</ecNumber>
        <ecNumber evidence="3">6.4.1.3</ecNumber>
    </submittedName>
</protein>
<dbReference type="GO" id="GO:0003989">
    <property type="term" value="F:acetyl-CoA carboxylase activity"/>
    <property type="evidence" value="ECO:0007669"/>
    <property type="project" value="UniProtKB-EC"/>
</dbReference>
<gene>
    <name evidence="3" type="ORF">AVDCRST_MAG67-135</name>
</gene>
<proteinExistence type="predicted"/>
<dbReference type="EC" id="6.4.1.2" evidence="3"/>
<dbReference type="AlphaFoldDB" id="A0A6J4RCF6"/>
<dbReference type="InterPro" id="IPR034733">
    <property type="entry name" value="AcCoA_carboxyl_beta"/>
</dbReference>
<dbReference type="Pfam" id="PF01039">
    <property type="entry name" value="Carboxyl_trans"/>
    <property type="match status" value="1"/>
</dbReference>
<evidence type="ECO:0000259" key="1">
    <source>
        <dbReference type="PROSITE" id="PS50980"/>
    </source>
</evidence>
<dbReference type="InterPro" id="IPR011762">
    <property type="entry name" value="COA_CT_N"/>
</dbReference>
<organism evidence="3">
    <name type="scientific">uncultured Solirubrobacteraceae bacterium</name>
    <dbReference type="NCBI Taxonomy" id="1162706"/>
    <lineage>
        <taxon>Bacteria</taxon>
        <taxon>Bacillati</taxon>
        <taxon>Actinomycetota</taxon>
        <taxon>Thermoleophilia</taxon>
        <taxon>Solirubrobacterales</taxon>
        <taxon>Solirubrobacteraceae</taxon>
        <taxon>environmental samples</taxon>
    </lineage>
</organism>
<dbReference type="PANTHER" id="PTHR43842:SF2">
    <property type="entry name" value="PROPIONYL-COA CARBOXYLASE BETA CHAIN, MITOCHONDRIAL"/>
    <property type="match status" value="1"/>
</dbReference>
<feature type="domain" description="CoA carboxyltransferase C-terminal" evidence="2">
    <location>
        <begin position="240"/>
        <end position="480"/>
    </location>
</feature>
<dbReference type="InterPro" id="IPR011763">
    <property type="entry name" value="COA_CT_C"/>
</dbReference>
<dbReference type="GO" id="GO:0009317">
    <property type="term" value="C:acetyl-CoA carboxylase complex"/>
    <property type="evidence" value="ECO:0007669"/>
    <property type="project" value="TreeGrafter"/>
</dbReference>
<evidence type="ECO:0000259" key="2">
    <source>
        <dbReference type="PROSITE" id="PS50989"/>
    </source>
</evidence>
<dbReference type="PANTHER" id="PTHR43842">
    <property type="entry name" value="PROPIONYL-COA CARBOXYLASE BETA CHAIN"/>
    <property type="match status" value="1"/>
</dbReference>
<dbReference type="EMBL" id="CADCVQ010000001">
    <property type="protein sequence ID" value="CAA9470142.1"/>
    <property type="molecule type" value="Genomic_DNA"/>
</dbReference>
<keyword evidence="3" id="KW-0808">Transferase</keyword>
<dbReference type="EC" id="6.4.1.3" evidence="3"/>
<dbReference type="PROSITE" id="PS50980">
    <property type="entry name" value="COA_CT_NTER"/>
    <property type="match status" value="1"/>
</dbReference>
<keyword evidence="3" id="KW-0436">Ligase</keyword>
<dbReference type="PROSITE" id="PS50989">
    <property type="entry name" value="COA_CT_CTER"/>
    <property type="match status" value="1"/>
</dbReference>
<dbReference type="GO" id="GO:0004658">
    <property type="term" value="F:propionyl-CoA carboxylase activity"/>
    <property type="evidence" value="ECO:0007669"/>
    <property type="project" value="UniProtKB-EC"/>
</dbReference>
<sequence>MSNLALVPRTEEKLTPLERLQALCDPGSLQTLRGAVRSSRMGDKTAPGDGVIGATGRVDGRPIACYAQDPSYMGGSLGEVHAETICRVLRTAGRARMPVVGFIESAGARLQEGVAALAGYGRIFNQNVALSGQVPQISVICGASAGGGSYSPALTDFVVMTERASMFLTGPGVVKEVMGEDVDAQTLGGPKVHDRNGVCQLTADGDLDAAWLVRDLLDYLPQHATEVPRRWPSMDPFEGASDKPVPAEKRRVYDVRAVVRTLVDGGRLLEISPRWARNMLTAFARLDGRAVGIVANQPRYLGGVLDADAATKAARFVRTCDLYGIPLIVLVDTPGFLPGSGQEKIGVIRHGAKLVHAFAAATVPRVTVVLRKAFGGAFIAMNSRELGADLVLAWPQAQLGVMGAKQAVDLVHRSAIKAADDPGEARNGLAEEYERDWLSSETAAREGVVDEIIAPASTRRRLCDAFGMLAEASAERERPVMRNIPL</sequence>
<dbReference type="Gene3D" id="3.90.226.10">
    <property type="entry name" value="2-enoyl-CoA Hydratase, Chain A, domain 1"/>
    <property type="match status" value="2"/>
</dbReference>